<evidence type="ECO:0000256" key="12">
    <source>
        <dbReference type="ARBA" id="ARBA00023204"/>
    </source>
</evidence>
<keyword evidence="11" id="KW-0238">DNA-binding</keyword>
<dbReference type="PROSITE" id="PS01302">
    <property type="entry name" value="UPF0758"/>
    <property type="match status" value="1"/>
</dbReference>
<dbReference type="PROSITE" id="PS51193">
    <property type="entry name" value="HELICASE_ATP_BIND_2"/>
    <property type="match status" value="1"/>
</dbReference>
<evidence type="ECO:0000256" key="11">
    <source>
        <dbReference type="ARBA" id="ARBA00023125"/>
    </source>
</evidence>
<keyword evidence="3" id="KW-0479">Metal-binding</keyword>
<organism evidence="20 21">
    <name type="scientific">Gaopeijia maritima</name>
    <dbReference type="NCBI Taxonomy" id="3119007"/>
    <lineage>
        <taxon>Bacteria</taxon>
        <taxon>Pseudomonadati</taxon>
        <taxon>Gemmatimonadota</taxon>
        <taxon>Longimicrobiia</taxon>
        <taxon>Gaopeijiales</taxon>
        <taxon>Gaopeijiaceae</taxon>
        <taxon>Gaopeijia</taxon>
    </lineage>
</organism>
<dbReference type="RefSeq" id="WP_405286491.1">
    <property type="nucleotide sequence ID" value="NZ_JBBHLI010000002.1"/>
</dbReference>
<comment type="caution">
    <text evidence="20">The sequence shown here is derived from an EMBL/GenBank/DDBJ whole genome shotgun (WGS) entry which is preliminary data.</text>
</comment>
<dbReference type="InterPro" id="IPR011545">
    <property type="entry name" value="DEAD/DEAH_box_helicase_dom"/>
</dbReference>
<keyword evidence="5" id="KW-0227">DNA damage</keyword>
<dbReference type="Gene3D" id="3.40.140.10">
    <property type="entry name" value="Cytidine Deaminase, domain 2"/>
    <property type="match status" value="1"/>
</dbReference>
<keyword evidence="6" id="KW-0378">Hydrolase</keyword>
<evidence type="ECO:0000256" key="5">
    <source>
        <dbReference type="ARBA" id="ARBA00022763"/>
    </source>
</evidence>
<feature type="region of interest" description="Disordered" evidence="18">
    <location>
        <begin position="1"/>
        <end position="32"/>
    </location>
</feature>
<accession>A0ABU9E755</accession>
<keyword evidence="4" id="KW-0547">Nucleotide-binding</keyword>
<dbReference type="PANTHER" id="PTHR11472">
    <property type="entry name" value="DNA REPAIR DEAD HELICASE RAD3/XP-D SUBFAMILY MEMBER"/>
    <property type="match status" value="1"/>
</dbReference>
<keyword evidence="13" id="KW-0413">Isomerase</keyword>
<keyword evidence="7 20" id="KW-0347">Helicase</keyword>
<dbReference type="Pfam" id="PF06733">
    <property type="entry name" value="DEAD_2"/>
    <property type="match status" value="1"/>
</dbReference>
<evidence type="ECO:0000256" key="17">
    <source>
        <dbReference type="SAM" id="Coils"/>
    </source>
</evidence>
<reference evidence="20 21" key="1">
    <citation type="submission" date="2024-02" db="EMBL/GenBank/DDBJ databases">
        <title>A novel Gemmatimonadota bacterium.</title>
        <authorList>
            <person name="Du Z.-J."/>
            <person name="Ye Y.-Q."/>
        </authorList>
    </citation>
    <scope>NUCLEOTIDE SEQUENCE [LARGE SCALE GENOMIC DNA]</scope>
    <source>
        <strain evidence="20 21">DH-20</strain>
    </source>
</reference>
<dbReference type="EMBL" id="JBBHLI010000002">
    <property type="protein sequence ID" value="MEK9500565.1"/>
    <property type="molecule type" value="Genomic_DNA"/>
</dbReference>
<dbReference type="Pfam" id="PF13307">
    <property type="entry name" value="Helicase_C_2"/>
    <property type="match status" value="1"/>
</dbReference>
<dbReference type="Proteomes" id="UP001484239">
    <property type="component" value="Unassembled WGS sequence"/>
</dbReference>
<keyword evidence="9" id="KW-0408">Iron</keyword>
<feature type="coiled-coil region" evidence="17">
    <location>
        <begin position="524"/>
        <end position="551"/>
    </location>
</feature>
<dbReference type="Pfam" id="PF00270">
    <property type="entry name" value="DEAD"/>
    <property type="match status" value="1"/>
</dbReference>
<dbReference type="InterPro" id="IPR014001">
    <property type="entry name" value="Helicase_ATP-bd"/>
</dbReference>
<evidence type="ECO:0000313" key="21">
    <source>
        <dbReference type="Proteomes" id="UP001484239"/>
    </source>
</evidence>
<dbReference type="InterPro" id="IPR045028">
    <property type="entry name" value="DinG/Rad3-like"/>
</dbReference>
<evidence type="ECO:0000256" key="3">
    <source>
        <dbReference type="ARBA" id="ARBA00022723"/>
    </source>
</evidence>
<evidence type="ECO:0000259" key="19">
    <source>
        <dbReference type="PROSITE" id="PS51193"/>
    </source>
</evidence>
<keyword evidence="2" id="KW-0004">4Fe-4S</keyword>
<evidence type="ECO:0000256" key="4">
    <source>
        <dbReference type="ARBA" id="ARBA00022741"/>
    </source>
</evidence>
<evidence type="ECO:0000256" key="8">
    <source>
        <dbReference type="ARBA" id="ARBA00022840"/>
    </source>
</evidence>
<dbReference type="PANTHER" id="PTHR11472:SF34">
    <property type="entry name" value="REGULATOR OF TELOMERE ELONGATION HELICASE 1"/>
    <property type="match status" value="1"/>
</dbReference>
<dbReference type="SMART" id="SM00491">
    <property type="entry name" value="HELICc2"/>
    <property type="match status" value="1"/>
</dbReference>
<dbReference type="InterPro" id="IPR027417">
    <property type="entry name" value="P-loop_NTPase"/>
</dbReference>
<dbReference type="InterPro" id="IPR010614">
    <property type="entry name" value="RAD3-like_helicase_DEAD"/>
</dbReference>
<feature type="compositionally biased region" description="Low complexity" evidence="18">
    <location>
        <begin position="1"/>
        <end position="17"/>
    </location>
</feature>
<name>A0ABU9E755_9BACT</name>
<sequence>MSRTAPDPADALAGLDGLDTEASAPPRPRPGEVELRLAPEAAERMRAEIARAGGREVCFLASVTPERVVVDPRAVARGNHAAVLAAARDEPEGGLMIHNHPSGVLEPSDADLGVASHLWDEGLGTAITDNAVSRLYVVVEPPRPRVRTPLDPDGLEALVAPGGALSGRHGGYEDRPGQREMIRAVAERYNDGGVLLVEAGTGTGKSLAYLLPAARWALDNDERTVVSTATINLQSQLAEKDLPLVARLLEGEDASRESLTGEDRGLTWALVKGRGNYVSIRRLDLARLGAPELFEDDRSRELEALREWVQTTDDGSLADLPAVPSPEVWDEVRSDPDICLRSRCPHFQECFYQRSRRRAAQARILVVNHHLLFTDLAVRRATGNWTQSAVLPAWGRVVLDEAHNVEDAATSHMGVEVTRSGLYRTLSRLDRRGKGVLSAIQDEVKTLGDFGAEMRRRIEERGRPAVDEVRVALDLFFDEVEPLVGGARPGEGEAVRIAAPPPEVPGEVRSPMLREQVIDEPVARPEVAERLRSLLDRLQRLERELGHLRRRIEDHDEPSAGLEGRLLDLRSAERRTSAAQVALKLVLEPGDRADEYVRWLEMRGRGRRRNLALSAAPIELGPVLREALWARADTAVLSSATLTTRGRFDFLRGRLGLDPAGLADLEHPPEVAEAVVASPFDFSTQAMLVVPTDLPPVADTGALDRATARVVDRLARHTGGGIFVLFTSYRSLRSVADLLRAGGVDRSWPLFVHGEEDRGRLLRGFVEHGDGILLGTASFWEGVDVPGDPLRALVIQKLPFRVPSEPVTAARVEALEAKGANAFWDYMLPLAALRLKQGFGRLVRNRDDRGAVILMDDRIIRKRYGRYLRDSLPDAPLRKGPWAEMDGLVRRFYEP</sequence>
<evidence type="ECO:0000256" key="14">
    <source>
        <dbReference type="ARBA" id="ARBA00038058"/>
    </source>
</evidence>
<dbReference type="GO" id="GO:0004386">
    <property type="term" value="F:helicase activity"/>
    <property type="evidence" value="ECO:0007669"/>
    <property type="project" value="UniProtKB-KW"/>
</dbReference>
<keyword evidence="12" id="KW-0234">DNA repair</keyword>
<dbReference type="Gene3D" id="3.40.50.300">
    <property type="entry name" value="P-loop containing nucleotide triphosphate hydrolases"/>
    <property type="match status" value="2"/>
</dbReference>
<comment type="cofactor">
    <cofactor evidence="1">
        <name>[4Fe-4S] cluster</name>
        <dbReference type="ChEBI" id="CHEBI:49883"/>
    </cofactor>
</comment>
<keyword evidence="10" id="KW-0411">Iron-sulfur</keyword>
<keyword evidence="17" id="KW-0175">Coiled coil</keyword>
<evidence type="ECO:0000256" key="15">
    <source>
        <dbReference type="ARBA" id="ARBA00044969"/>
    </source>
</evidence>
<protein>
    <recommendedName>
        <fullName evidence="15">DNA 5'-3' helicase</fullName>
        <ecNumber evidence="15">5.6.2.3</ecNumber>
    </recommendedName>
</protein>
<dbReference type="SUPFAM" id="SSF52540">
    <property type="entry name" value="P-loop containing nucleoside triphosphate hydrolases"/>
    <property type="match status" value="1"/>
</dbReference>
<comment type="similarity">
    <text evidence="14">Belongs to the helicase family. DinG subfamily.</text>
</comment>
<keyword evidence="8" id="KW-0067">ATP-binding</keyword>
<dbReference type="InterPro" id="IPR006554">
    <property type="entry name" value="Helicase-like_DEXD_c2"/>
</dbReference>
<proteinExistence type="inferred from homology"/>
<evidence type="ECO:0000256" key="10">
    <source>
        <dbReference type="ARBA" id="ARBA00023014"/>
    </source>
</evidence>
<comment type="catalytic activity">
    <reaction evidence="16">
        <text>ATP + H2O = ADP + phosphate + H(+)</text>
        <dbReference type="Rhea" id="RHEA:13065"/>
        <dbReference type="ChEBI" id="CHEBI:15377"/>
        <dbReference type="ChEBI" id="CHEBI:15378"/>
        <dbReference type="ChEBI" id="CHEBI:30616"/>
        <dbReference type="ChEBI" id="CHEBI:43474"/>
        <dbReference type="ChEBI" id="CHEBI:456216"/>
        <dbReference type="EC" id="5.6.2.3"/>
    </reaction>
</comment>
<dbReference type="EC" id="5.6.2.3" evidence="15"/>
<evidence type="ECO:0000256" key="9">
    <source>
        <dbReference type="ARBA" id="ARBA00023004"/>
    </source>
</evidence>
<dbReference type="InterPro" id="IPR006555">
    <property type="entry name" value="ATP-dep_Helicase_C"/>
</dbReference>
<dbReference type="SMART" id="SM00487">
    <property type="entry name" value="DEXDc"/>
    <property type="match status" value="1"/>
</dbReference>
<evidence type="ECO:0000256" key="7">
    <source>
        <dbReference type="ARBA" id="ARBA00022806"/>
    </source>
</evidence>
<gene>
    <name evidence="20" type="ORF">WI372_06220</name>
</gene>
<feature type="domain" description="Helicase ATP-binding" evidence="19">
    <location>
        <begin position="164"/>
        <end position="454"/>
    </location>
</feature>
<evidence type="ECO:0000313" key="20">
    <source>
        <dbReference type="EMBL" id="MEK9500565.1"/>
    </source>
</evidence>
<evidence type="ECO:0000256" key="16">
    <source>
        <dbReference type="ARBA" id="ARBA00048954"/>
    </source>
</evidence>
<dbReference type="InterPro" id="IPR020891">
    <property type="entry name" value="UPF0758_CS"/>
</dbReference>
<evidence type="ECO:0000256" key="13">
    <source>
        <dbReference type="ARBA" id="ARBA00023235"/>
    </source>
</evidence>
<evidence type="ECO:0000256" key="6">
    <source>
        <dbReference type="ARBA" id="ARBA00022801"/>
    </source>
</evidence>
<evidence type="ECO:0000256" key="1">
    <source>
        <dbReference type="ARBA" id="ARBA00001966"/>
    </source>
</evidence>
<evidence type="ECO:0000256" key="2">
    <source>
        <dbReference type="ARBA" id="ARBA00022485"/>
    </source>
</evidence>
<evidence type="ECO:0000256" key="18">
    <source>
        <dbReference type="SAM" id="MobiDB-lite"/>
    </source>
</evidence>
<dbReference type="SMART" id="SM00488">
    <property type="entry name" value="DEXDc2"/>
    <property type="match status" value="1"/>
</dbReference>
<dbReference type="InterPro" id="IPR014013">
    <property type="entry name" value="Helic_SF1/SF2_ATP-bd_DinG/Rad3"/>
</dbReference>
<keyword evidence="21" id="KW-1185">Reference proteome</keyword>